<dbReference type="Proteomes" id="UP000295302">
    <property type="component" value="Unassembled WGS sequence"/>
</dbReference>
<name>A0A4R4Z3F9_9ACTN</name>
<accession>A0A4R4Z3F9</accession>
<comment type="caution">
    <text evidence="1">The sequence shown here is derived from an EMBL/GenBank/DDBJ whole genome shotgun (WGS) entry which is preliminary data.</text>
</comment>
<evidence type="ECO:0000313" key="2">
    <source>
        <dbReference type="Proteomes" id="UP000295302"/>
    </source>
</evidence>
<sequence>MTMADRHPALARLDTLLGRWTVRLKVDGVGTSWTEFSWQDDGLFLHQRSDAEIPPSAPPGWRENAPFPVTSVIGLDDASEQFTMMYADARGVHRVYQMTLADGVWRIWRHAPGFNQRFHGTFSPGGDAIDARWEMSEDGETWRVDFGLTYTRD</sequence>
<keyword evidence="2" id="KW-1185">Reference proteome</keyword>
<gene>
    <name evidence="1" type="ORF">E1286_10220</name>
</gene>
<dbReference type="AlphaFoldDB" id="A0A4R4Z3F9"/>
<evidence type="ECO:0008006" key="3">
    <source>
        <dbReference type="Google" id="ProtNLM"/>
    </source>
</evidence>
<evidence type="ECO:0000313" key="1">
    <source>
        <dbReference type="EMBL" id="TDD51544.1"/>
    </source>
</evidence>
<reference evidence="1 2" key="1">
    <citation type="submission" date="2019-03" db="EMBL/GenBank/DDBJ databases">
        <title>Draft genome sequences of novel Actinobacteria.</title>
        <authorList>
            <person name="Sahin N."/>
            <person name="Ay H."/>
            <person name="Saygin H."/>
        </authorList>
    </citation>
    <scope>NUCLEOTIDE SEQUENCE [LARGE SCALE GENOMIC DNA]</scope>
    <source>
        <strain evidence="1 2">CH32</strain>
    </source>
</reference>
<dbReference type="EMBL" id="SMKQ01000020">
    <property type="protein sequence ID" value="TDD51544.1"/>
    <property type="molecule type" value="Genomic_DNA"/>
</dbReference>
<protein>
    <recommendedName>
        <fullName evidence="3">DUF1579 domain-containing protein</fullName>
    </recommendedName>
</protein>
<dbReference type="RefSeq" id="WP_132611055.1">
    <property type="nucleotide sequence ID" value="NZ_SMKQ01000020.1"/>
</dbReference>
<proteinExistence type="predicted"/>
<dbReference type="OrthoDB" id="4210699at2"/>
<organism evidence="1 2">
    <name type="scientific">Nonomuraea terrae</name>
    <dbReference type="NCBI Taxonomy" id="2530383"/>
    <lineage>
        <taxon>Bacteria</taxon>
        <taxon>Bacillati</taxon>
        <taxon>Actinomycetota</taxon>
        <taxon>Actinomycetes</taxon>
        <taxon>Streptosporangiales</taxon>
        <taxon>Streptosporangiaceae</taxon>
        <taxon>Nonomuraea</taxon>
    </lineage>
</organism>